<organism evidence="2 3">
    <name type="scientific">Castilleja foliolosa</name>
    <dbReference type="NCBI Taxonomy" id="1961234"/>
    <lineage>
        <taxon>Eukaryota</taxon>
        <taxon>Viridiplantae</taxon>
        <taxon>Streptophyta</taxon>
        <taxon>Embryophyta</taxon>
        <taxon>Tracheophyta</taxon>
        <taxon>Spermatophyta</taxon>
        <taxon>Magnoliopsida</taxon>
        <taxon>eudicotyledons</taxon>
        <taxon>Gunneridae</taxon>
        <taxon>Pentapetalae</taxon>
        <taxon>asterids</taxon>
        <taxon>lamiids</taxon>
        <taxon>Lamiales</taxon>
        <taxon>Orobanchaceae</taxon>
        <taxon>Pedicularideae</taxon>
        <taxon>Castillejinae</taxon>
        <taxon>Castilleja</taxon>
    </lineage>
</organism>
<protein>
    <submittedName>
        <fullName evidence="2">Uncharacterized protein</fullName>
    </submittedName>
</protein>
<dbReference type="AlphaFoldDB" id="A0ABD3DJN3"/>
<keyword evidence="3" id="KW-1185">Reference proteome</keyword>
<dbReference type="Proteomes" id="UP001632038">
    <property type="component" value="Unassembled WGS sequence"/>
</dbReference>
<dbReference type="EMBL" id="JAVIJP010000016">
    <property type="protein sequence ID" value="KAL3642508.1"/>
    <property type="molecule type" value="Genomic_DNA"/>
</dbReference>
<accession>A0ABD3DJN3</accession>
<gene>
    <name evidence="2" type="ORF">CASFOL_013323</name>
</gene>
<dbReference type="PANTHER" id="PTHR34952:SF2">
    <property type="entry name" value="OS05G0113500 PROTEIN"/>
    <property type="match status" value="1"/>
</dbReference>
<reference evidence="3" key="1">
    <citation type="journal article" date="2024" name="IScience">
        <title>Strigolactones Initiate the Formation of Haustorium-like Structures in Castilleja.</title>
        <authorList>
            <person name="Buerger M."/>
            <person name="Peterson D."/>
            <person name="Chory J."/>
        </authorList>
    </citation>
    <scope>NUCLEOTIDE SEQUENCE [LARGE SCALE GENOMIC DNA]</scope>
</reference>
<feature type="region of interest" description="Disordered" evidence="1">
    <location>
        <begin position="193"/>
        <end position="265"/>
    </location>
</feature>
<dbReference type="PANTHER" id="PTHR34952">
    <property type="entry name" value="OS05G0113500 PROTEIN"/>
    <property type="match status" value="1"/>
</dbReference>
<evidence type="ECO:0000256" key="1">
    <source>
        <dbReference type="SAM" id="MobiDB-lite"/>
    </source>
</evidence>
<proteinExistence type="predicted"/>
<evidence type="ECO:0000313" key="3">
    <source>
        <dbReference type="Proteomes" id="UP001632038"/>
    </source>
</evidence>
<comment type="caution">
    <text evidence="2">The sequence shown here is derived from an EMBL/GenBank/DDBJ whole genome shotgun (WGS) entry which is preliminary data.</text>
</comment>
<feature type="compositionally biased region" description="Basic residues" evidence="1">
    <location>
        <begin position="207"/>
        <end position="222"/>
    </location>
</feature>
<sequence length="302" mass="32773">MAARLLIAGNIFRKAIGVMEVFIPYKTSHCPEACISNGSSATDPHNLIQNKEDLSMTDLKACLSELMNSEEAGISSGAFNLAPENSTEVRESECEDSGKCLSKSSTFLPPCGPKLSNDVFLVEKGKHEEYRTHEVSEGNGSANTFNMCNSQSTSLPVHLKLVSAMKGTREQLQGAPLPKKLSVTWAPDVYDPIPTSVSHVPSDKNQRYRNKKHGKYNKHKSSGKSSRGSKSKDSKKQGRKSSGAGSNKLKQPFHLDSGVVLREPPQVGPLDYNSVGSQDPFCGSSFLKESVTKLHYPVAEAT</sequence>
<evidence type="ECO:0000313" key="2">
    <source>
        <dbReference type="EMBL" id="KAL3642508.1"/>
    </source>
</evidence>
<name>A0ABD3DJN3_9LAMI</name>